<evidence type="ECO:0008006" key="3">
    <source>
        <dbReference type="Google" id="ProtNLM"/>
    </source>
</evidence>
<dbReference type="RefSeq" id="WP_110099950.1">
    <property type="nucleotide sequence ID" value="NZ_CP122562.1"/>
</dbReference>
<name>A0AAJ6DBR7_9MICC</name>
<dbReference type="InterPro" id="IPR036465">
    <property type="entry name" value="vWFA_dom_sf"/>
</dbReference>
<dbReference type="EMBL" id="CP122566">
    <property type="protein sequence ID" value="WGH92371.1"/>
    <property type="molecule type" value="Genomic_DNA"/>
</dbReference>
<sequence>MWGDIGANQLRGKATETRKVEFWKQYLQEALHTRLVPGERLELRTAIWWDIRLGRVGDEETQKVVIAVDTSGSMQTSVLNYIADLVGEEEDLEIVWVAFDSECYPFQPGDTFRGGGGTSIVDVERYLEDELNHDYDAVVCVTDGYFNPVPPKEDPEKWVFLITPGGDGDWMDNAGMTVYDLDIDQEI</sequence>
<organism evidence="1 2">
    <name type="scientific">Auritidibacter ignavus</name>
    <dbReference type="NCBI Taxonomy" id="678932"/>
    <lineage>
        <taxon>Bacteria</taxon>
        <taxon>Bacillati</taxon>
        <taxon>Actinomycetota</taxon>
        <taxon>Actinomycetes</taxon>
        <taxon>Micrococcales</taxon>
        <taxon>Micrococcaceae</taxon>
        <taxon>Auritidibacter</taxon>
    </lineage>
</organism>
<reference evidence="1 2" key="1">
    <citation type="submission" date="2023-03" db="EMBL/GenBank/DDBJ databases">
        <title>Complete genome sequences of several Auritidibacter ignavus strains isolated from ear infections.</title>
        <authorList>
            <person name="Baehr T."/>
            <person name="Baumhoegger A.M."/>
        </authorList>
    </citation>
    <scope>NUCLEOTIDE SEQUENCE [LARGE SCALE GENOMIC DNA]</scope>
    <source>
        <strain evidence="1 2">BABAE-6</strain>
    </source>
</reference>
<dbReference type="SUPFAM" id="SSF53300">
    <property type="entry name" value="vWA-like"/>
    <property type="match status" value="1"/>
</dbReference>
<proteinExistence type="predicted"/>
<keyword evidence="2" id="KW-1185">Reference proteome</keyword>
<protein>
    <recommendedName>
        <fullName evidence="3">VWA-like domain-containing protein</fullName>
    </recommendedName>
</protein>
<evidence type="ECO:0000313" key="2">
    <source>
        <dbReference type="Proteomes" id="UP001224674"/>
    </source>
</evidence>
<dbReference type="AlphaFoldDB" id="A0AAJ6DBR7"/>
<dbReference type="Proteomes" id="UP001224674">
    <property type="component" value="Chromosome"/>
</dbReference>
<evidence type="ECO:0000313" key="1">
    <source>
        <dbReference type="EMBL" id="WGH92371.1"/>
    </source>
</evidence>
<gene>
    <name evidence="1" type="ORF">QDX21_08560</name>
</gene>
<accession>A0AAJ6DBR7</accession>